<protein>
    <submittedName>
        <fullName evidence="1">Uncharacterized protein</fullName>
    </submittedName>
</protein>
<dbReference type="AlphaFoldDB" id="A0A7J6W0D7"/>
<name>A0A7J6W0D7_THATH</name>
<gene>
    <name evidence="1" type="ORF">FRX31_019578</name>
</gene>
<proteinExistence type="predicted"/>
<evidence type="ECO:0000313" key="1">
    <source>
        <dbReference type="EMBL" id="KAF5190836.1"/>
    </source>
</evidence>
<comment type="caution">
    <text evidence="1">The sequence shown here is derived from an EMBL/GenBank/DDBJ whole genome shotgun (WGS) entry which is preliminary data.</text>
</comment>
<reference evidence="1 2" key="1">
    <citation type="submission" date="2020-06" db="EMBL/GenBank/DDBJ databases">
        <title>Transcriptomic and genomic resources for Thalictrum thalictroides and T. hernandezii: Facilitating candidate gene discovery in an emerging model plant lineage.</title>
        <authorList>
            <person name="Arias T."/>
            <person name="Riano-Pachon D.M."/>
            <person name="Di Stilio V.S."/>
        </authorList>
    </citation>
    <scope>NUCLEOTIDE SEQUENCE [LARGE SCALE GENOMIC DNA]</scope>
    <source>
        <strain evidence="2">cv. WT478/WT964</strain>
        <tissue evidence="1">Leaves</tissue>
    </source>
</reference>
<dbReference type="Proteomes" id="UP000554482">
    <property type="component" value="Unassembled WGS sequence"/>
</dbReference>
<keyword evidence="2" id="KW-1185">Reference proteome</keyword>
<accession>A0A7J6W0D7</accession>
<dbReference type="EMBL" id="JABWDY010023548">
    <property type="protein sequence ID" value="KAF5190836.1"/>
    <property type="molecule type" value="Genomic_DNA"/>
</dbReference>
<sequence length="65" mass="8118">MLKIDRKSVCVVRVRERERRWRSVMVRAFEDSMALKVLRRERMRMVEKRRAADLQRRDKEEERKG</sequence>
<evidence type="ECO:0000313" key="2">
    <source>
        <dbReference type="Proteomes" id="UP000554482"/>
    </source>
</evidence>
<organism evidence="1 2">
    <name type="scientific">Thalictrum thalictroides</name>
    <name type="common">Rue-anemone</name>
    <name type="synonym">Anemone thalictroides</name>
    <dbReference type="NCBI Taxonomy" id="46969"/>
    <lineage>
        <taxon>Eukaryota</taxon>
        <taxon>Viridiplantae</taxon>
        <taxon>Streptophyta</taxon>
        <taxon>Embryophyta</taxon>
        <taxon>Tracheophyta</taxon>
        <taxon>Spermatophyta</taxon>
        <taxon>Magnoliopsida</taxon>
        <taxon>Ranunculales</taxon>
        <taxon>Ranunculaceae</taxon>
        <taxon>Thalictroideae</taxon>
        <taxon>Thalictrum</taxon>
    </lineage>
</organism>